<dbReference type="GO" id="GO:0000155">
    <property type="term" value="F:phosphorelay sensor kinase activity"/>
    <property type="evidence" value="ECO:0007669"/>
    <property type="project" value="InterPro"/>
</dbReference>
<dbReference type="EC" id="2.7.13.3" evidence="3"/>
<dbReference type="EMBL" id="JQIF01000099">
    <property type="protein sequence ID" value="KGJ51702.1"/>
    <property type="molecule type" value="Genomic_DNA"/>
</dbReference>
<organism evidence="16 17">
    <name type="scientific">Clostridium innocuum</name>
    <dbReference type="NCBI Taxonomy" id="1522"/>
    <lineage>
        <taxon>Bacteria</taxon>
        <taxon>Bacillati</taxon>
        <taxon>Bacillota</taxon>
        <taxon>Clostridia</taxon>
        <taxon>Eubacteriales</taxon>
        <taxon>Clostridiaceae</taxon>
        <taxon>Clostridium</taxon>
    </lineage>
</organism>
<dbReference type="InterPro" id="IPR036097">
    <property type="entry name" value="HisK_dim/P_sf"/>
</dbReference>
<evidence type="ECO:0000256" key="1">
    <source>
        <dbReference type="ARBA" id="ARBA00000085"/>
    </source>
</evidence>
<protein>
    <recommendedName>
        <fullName evidence="3">histidine kinase</fullName>
        <ecNumber evidence="3">2.7.13.3</ecNumber>
    </recommendedName>
</protein>
<keyword evidence="7 14" id="KW-0812">Transmembrane</keyword>
<name>A0A099I355_CLOIN</name>
<evidence type="ECO:0000256" key="12">
    <source>
        <dbReference type="ARBA" id="ARBA00023012"/>
    </source>
</evidence>
<keyword evidence="11 14" id="KW-1133">Transmembrane helix</keyword>
<evidence type="ECO:0000313" key="16">
    <source>
        <dbReference type="EMBL" id="KGJ51702.1"/>
    </source>
</evidence>
<dbReference type="InterPro" id="IPR036890">
    <property type="entry name" value="HATPase_C_sf"/>
</dbReference>
<dbReference type="InterPro" id="IPR050398">
    <property type="entry name" value="HssS/ArlS-like"/>
</dbReference>
<dbReference type="AlphaFoldDB" id="A0A099I355"/>
<dbReference type="Pfam" id="PF02518">
    <property type="entry name" value="HATPase_c"/>
    <property type="match status" value="1"/>
</dbReference>
<dbReference type="RefSeq" id="WP_044907440.1">
    <property type="nucleotide sequence ID" value="NZ_JQIF01000099.1"/>
</dbReference>
<evidence type="ECO:0000256" key="7">
    <source>
        <dbReference type="ARBA" id="ARBA00022692"/>
    </source>
</evidence>
<dbReference type="Gene3D" id="3.30.565.10">
    <property type="entry name" value="Histidine kinase-like ATPase, C-terminal domain"/>
    <property type="match status" value="1"/>
</dbReference>
<feature type="transmembrane region" description="Helical" evidence="14">
    <location>
        <begin position="111"/>
        <end position="133"/>
    </location>
</feature>
<evidence type="ECO:0000256" key="4">
    <source>
        <dbReference type="ARBA" id="ARBA00022475"/>
    </source>
</evidence>
<evidence type="ECO:0000256" key="3">
    <source>
        <dbReference type="ARBA" id="ARBA00012438"/>
    </source>
</evidence>
<dbReference type="Gene3D" id="6.10.340.10">
    <property type="match status" value="1"/>
</dbReference>
<evidence type="ECO:0000313" key="17">
    <source>
        <dbReference type="Proteomes" id="UP000030008"/>
    </source>
</evidence>
<keyword evidence="4" id="KW-1003">Cell membrane</keyword>
<dbReference type="SUPFAM" id="SSF55874">
    <property type="entry name" value="ATPase domain of HSP90 chaperone/DNA topoisomerase II/histidine kinase"/>
    <property type="match status" value="1"/>
</dbReference>
<dbReference type="CDD" id="cd00075">
    <property type="entry name" value="HATPase"/>
    <property type="match status" value="1"/>
</dbReference>
<keyword evidence="6" id="KW-0808">Transferase</keyword>
<evidence type="ECO:0000256" key="10">
    <source>
        <dbReference type="ARBA" id="ARBA00022840"/>
    </source>
</evidence>
<accession>A0A099I355</accession>
<comment type="catalytic activity">
    <reaction evidence="1">
        <text>ATP + protein L-histidine = ADP + protein N-phospho-L-histidine.</text>
        <dbReference type="EC" id="2.7.13.3"/>
    </reaction>
</comment>
<dbReference type="GO" id="GO:0005886">
    <property type="term" value="C:plasma membrane"/>
    <property type="evidence" value="ECO:0007669"/>
    <property type="project" value="UniProtKB-SubCell"/>
</dbReference>
<evidence type="ECO:0000256" key="2">
    <source>
        <dbReference type="ARBA" id="ARBA00004651"/>
    </source>
</evidence>
<reference evidence="16 17" key="1">
    <citation type="submission" date="2014-08" db="EMBL/GenBank/DDBJ databases">
        <title>Clostridium innocuum, an unnegligible vancomycin-resistant pathogen causing extra-intestinal infections.</title>
        <authorList>
            <person name="Feng Y."/>
            <person name="Chiu C.-H."/>
        </authorList>
    </citation>
    <scope>NUCLEOTIDE SEQUENCE [LARGE SCALE GENOMIC DNA]</scope>
    <source>
        <strain evidence="16 17">AN88</strain>
    </source>
</reference>
<dbReference type="InterPro" id="IPR003661">
    <property type="entry name" value="HisK_dim/P_dom"/>
</dbReference>
<keyword evidence="9 16" id="KW-0418">Kinase</keyword>
<keyword evidence="13 14" id="KW-0472">Membrane</keyword>
<keyword evidence="12" id="KW-0902">Two-component regulatory system</keyword>
<dbReference type="SMART" id="SM00388">
    <property type="entry name" value="HisKA"/>
    <property type="match status" value="1"/>
</dbReference>
<evidence type="ECO:0000256" key="8">
    <source>
        <dbReference type="ARBA" id="ARBA00022741"/>
    </source>
</evidence>
<dbReference type="PROSITE" id="PS50109">
    <property type="entry name" value="HIS_KIN"/>
    <property type="match status" value="1"/>
</dbReference>
<evidence type="ECO:0000256" key="9">
    <source>
        <dbReference type="ARBA" id="ARBA00022777"/>
    </source>
</evidence>
<dbReference type="Gene3D" id="1.10.287.130">
    <property type="match status" value="1"/>
</dbReference>
<feature type="domain" description="Histidine kinase" evidence="15">
    <location>
        <begin position="202"/>
        <end position="409"/>
    </location>
</feature>
<evidence type="ECO:0000256" key="5">
    <source>
        <dbReference type="ARBA" id="ARBA00022553"/>
    </source>
</evidence>
<comment type="subcellular location">
    <subcellularLocation>
        <location evidence="2">Cell membrane</location>
        <topology evidence="2">Multi-pass membrane protein</topology>
    </subcellularLocation>
</comment>
<dbReference type="CDD" id="cd00082">
    <property type="entry name" value="HisKA"/>
    <property type="match status" value="1"/>
</dbReference>
<dbReference type="Proteomes" id="UP000030008">
    <property type="component" value="Unassembled WGS sequence"/>
</dbReference>
<dbReference type="SMART" id="SM00387">
    <property type="entry name" value="HATPase_c"/>
    <property type="match status" value="1"/>
</dbReference>
<comment type="caution">
    <text evidence="16">The sequence shown here is derived from an EMBL/GenBank/DDBJ whole genome shotgun (WGS) entry which is preliminary data.</text>
</comment>
<evidence type="ECO:0000256" key="11">
    <source>
        <dbReference type="ARBA" id="ARBA00022989"/>
    </source>
</evidence>
<dbReference type="PANTHER" id="PTHR45528:SF1">
    <property type="entry name" value="SENSOR HISTIDINE KINASE CPXA"/>
    <property type="match status" value="1"/>
</dbReference>
<keyword evidence="10" id="KW-0067">ATP-binding</keyword>
<proteinExistence type="predicted"/>
<dbReference type="PANTHER" id="PTHR45528">
    <property type="entry name" value="SENSOR HISTIDINE KINASE CPXA"/>
    <property type="match status" value="1"/>
</dbReference>
<dbReference type="Pfam" id="PF00512">
    <property type="entry name" value="HisKA"/>
    <property type="match status" value="1"/>
</dbReference>
<dbReference type="SUPFAM" id="SSF47384">
    <property type="entry name" value="Homodimeric domain of signal transducing histidine kinase"/>
    <property type="match status" value="1"/>
</dbReference>
<keyword evidence="8" id="KW-0547">Nucleotide-binding</keyword>
<evidence type="ECO:0000256" key="13">
    <source>
        <dbReference type="ARBA" id="ARBA00023136"/>
    </source>
</evidence>
<evidence type="ECO:0000256" key="6">
    <source>
        <dbReference type="ARBA" id="ARBA00022679"/>
    </source>
</evidence>
<keyword evidence="5" id="KW-0597">Phosphoprotein</keyword>
<dbReference type="InterPro" id="IPR005467">
    <property type="entry name" value="His_kinase_dom"/>
</dbReference>
<gene>
    <name evidence="16" type="ORF">CIAN88_19000</name>
</gene>
<sequence>MKAWNRLTVLVPALLLLILVGLNGLLLQLRDETIPDEALVEINRMAKELEKGKQMNELASSKIQVELLELKKTSMQSYMDRSRTRSVLLPAKQEGSFYRFTYRVQRIPSSVFWIINTTLLGVILLVVYLLFYIRRQIIQPFHNMEAMATALKNRDFTYELPQQKHRFFGKFIWAIDVMKEELRHHEEKETALMKEKQTMIASLSHDIKTPLSNIRLYTDAMKEHLYSKELICERLYENCDKIDQYVKEIMHTSNEDLFDFDVHMEEVYLHDVEVLLRREQERIELALISYEQSPCKDQLVYTDLTRLREAIGNIVDNAMKYGDGKWIHVSFYEEDHHSILKLENSGSYIEQSDAGAIFQSFYRGNNVNSHAGNGLGLYICKQLMQKMDGDIFMTQEQGSVSFHLVLGTL</sequence>
<evidence type="ECO:0000256" key="14">
    <source>
        <dbReference type="SAM" id="Phobius"/>
    </source>
</evidence>
<dbReference type="GO" id="GO:0005524">
    <property type="term" value="F:ATP binding"/>
    <property type="evidence" value="ECO:0007669"/>
    <property type="project" value="UniProtKB-KW"/>
</dbReference>
<evidence type="ECO:0000259" key="15">
    <source>
        <dbReference type="PROSITE" id="PS50109"/>
    </source>
</evidence>
<dbReference type="InterPro" id="IPR003594">
    <property type="entry name" value="HATPase_dom"/>
</dbReference>